<keyword evidence="3" id="KW-1185">Reference proteome</keyword>
<name>A0A1K0FAV7_9ACTN</name>
<dbReference type="RefSeq" id="WP_071809578.1">
    <property type="nucleotide sequence ID" value="NZ_MEIA01000535.1"/>
</dbReference>
<dbReference type="Proteomes" id="UP000182486">
    <property type="component" value="Unassembled WGS sequence"/>
</dbReference>
<evidence type="ECO:0000256" key="1">
    <source>
        <dbReference type="SAM" id="MobiDB-lite"/>
    </source>
</evidence>
<proteinExistence type="predicted"/>
<gene>
    <name evidence="2" type="ORF">BG844_34365</name>
</gene>
<evidence type="ECO:0000313" key="3">
    <source>
        <dbReference type="Proteomes" id="UP000182486"/>
    </source>
</evidence>
<feature type="compositionally biased region" description="Low complexity" evidence="1">
    <location>
        <begin position="95"/>
        <end position="105"/>
    </location>
</feature>
<feature type="region of interest" description="Disordered" evidence="1">
    <location>
        <begin position="91"/>
        <end position="135"/>
    </location>
</feature>
<accession>A0A1K0FAV7</accession>
<feature type="compositionally biased region" description="Basic and acidic residues" evidence="1">
    <location>
        <begin position="125"/>
        <end position="135"/>
    </location>
</feature>
<feature type="region of interest" description="Disordered" evidence="1">
    <location>
        <begin position="27"/>
        <end position="70"/>
    </location>
</feature>
<evidence type="ECO:0000313" key="2">
    <source>
        <dbReference type="EMBL" id="OJF09977.1"/>
    </source>
</evidence>
<organism evidence="2 3">
    <name type="scientific">Couchioplanes caeruleus subsp. caeruleus</name>
    <dbReference type="NCBI Taxonomy" id="56427"/>
    <lineage>
        <taxon>Bacteria</taxon>
        <taxon>Bacillati</taxon>
        <taxon>Actinomycetota</taxon>
        <taxon>Actinomycetes</taxon>
        <taxon>Micromonosporales</taxon>
        <taxon>Micromonosporaceae</taxon>
        <taxon>Couchioplanes</taxon>
    </lineage>
</organism>
<feature type="compositionally biased region" description="Low complexity" evidence="1">
    <location>
        <begin position="44"/>
        <end position="57"/>
    </location>
</feature>
<dbReference type="EMBL" id="MEIA01000535">
    <property type="protein sequence ID" value="OJF09977.1"/>
    <property type="molecule type" value="Genomic_DNA"/>
</dbReference>
<reference evidence="2 3" key="1">
    <citation type="submission" date="2016-09" db="EMBL/GenBank/DDBJ databases">
        <title>Couchioplanes caeruleus draft genome sequence.</title>
        <authorList>
            <person name="Sheehan J."/>
            <person name="Caffrey P."/>
        </authorList>
    </citation>
    <scope>NUCLEOTIDE SEQUENCE [LARGE SCALE GENOMIC DNA]</scope>
    <source>
        <strain evidence="2 3">DSM 43634</strain>
    </source>
</reference>
<dbReference type="AlphaFoldDB" id="A0A1K0FAV7"/>
<comment type="caution">
    <text evidence="2">The sequence shown here is derived from an EMBL/GenBank/DDBJ whole genome shotgun (WGS) entry which is preliminary data.</text>
</comment>
<protein>
    <submittedName>
        <fullName evidence="2">Uncharacterized protein</fullName>
    </submittedName>
</protein>
<sequence>MLGSGLGEALVATGLDGGWKIEVGVGTGGSVSVGTGDPDDDGTAELAATPGGALGATDCTTDTGSGARGTHVVPDPDAGVVAFTGAVPKPPAPPGAFADGGAASGVPRVQPTATENGRPSATMPKKTDLGDSRTP</sequence>